<name>A0AAD8CDU6_ACIOX</name>
<dbReference type="InterPro" id="IPR051150">
    <property type="entry name" value="SWT21/TCAB1_mRNA_Telomere"/>
</dbReference>
<dbReference type="InterPro" id="IPR036322">
    <property type="entry name" value="WD40_repeat_dom_sf"/>
</dbReference>
<dbReference type="InterPro" id="IPR015943">
    <property type="entry name" value="WD40/YVTN_repeat-like_dom_sf"/>
</dbReference>
<dbReference type="SUPFAM" id="SSF50978">
    <property type="entry name" value="WD40 repeat-like"/>
    <property type="match status" value="1"/>
</dbReference>
<dbReference type="AlphaFoldDB" id="A0AAD8CDU6"/>
<protein>
    <submittedName>
        <fullName evidence="1">Uncharacterized protein</fullName>
    </submittedName>
</protein>
<reference evidence="1" key="1">
    <citation type="submission" date="2022-02" db="EMBL/GenBank/DDBJ databases">
        <title>Atlantic sturgeon de novo genome assembly.</title>
        <authorList>
            <person name="Stock M."/>
            <person name="Klopp C."/>
            <person name="Guiguen Y."/>
            <person name="Cabau C."/>
            <person name="Parinello H."/>
            <person name="Santidrian Yebra-Pimentel E."/>
            <person name="Kuhl H."/>
            <person name="Dirks R.P."/>
            <person name="Guessner J."/>
            <person name="Wuertz S."/>
            <person name="Du K."/>
            <person name="Schartl M."/>
        </authorList>
    </citation>
    <scope>NUCLEOTIDE SEQUENCE</scope>
    <source>
        <strain evidence="1">STURGEONOMICS-FGT-2020</strain>
        <tissue evidence="1">Whole blood</tissue>
    </source>
</reference>
<evidence type="ECO:0000313" key="2">
    <source>
        <dbReference type="Proteomes" id="UP001230051"/>
    </source>
</evidence>
<dbReference type="PANTHER" id="PTHR13211">
    <property type="entry name" value="TELOMERASE CAJAL BODY PROTEIN 1"/>
    <property type="match status" value="1"/>
</dbReference>
<comment type="caution">
    <text evidence="1">The sequence shown here is derived from an EMBL/GenBank/DDBJ whole genome shotgun (WGS) entry which is preliminary data.</text>
</comment>
<dbReference type="Proteomes" id="UP001230051">
    <property type="component" value="Unassembled WGS sequence"/>
</dbReference>
<dbReference type="GO" id="GO:0003723">
    <property type="term" value="F:RNA binding"/>
    <property type="evidence" value="ECO:0007669"/>
    <property type="project" value="TreeGrafter"/>
</dbReference>
<evidence type="ECO:0000313" key="1">
    <source>
        <dbReference type="EMBL" id="KAK1139925.1"/>
    </source>
</evidence>
<organism evidence="1 2">
    <name type="scientific">Acipenser oxyrinchus oxyrinchus</name>
    <dbReference type="NCBI Taxonomy" id="40147"/>
    <lineage>
        <taxon>Eukaryota</taxon>
        <taxon>Metazoa</taxon>
        <taxon>Chordata</taxon>
        <taxon>Craniata</taxon>
        <taxon>Vertebrata</taxon>
        <taxon>Euteleostomi</taxon>
        <taxon>Actinopterygii</taxon>
        <taxon>Chondrostei</taxon>
        <taxon>Acipenseriformes</taxon>
        <taxon>Acipenseridae</taxon>
        <taxon>Acipenser</taxon>
    </lineage>
</organism>
<dbReference type="EMBL" id="JAGXEW010000410">
    <property type="protein sequence ID" value="KAK1139925.1"/>
    <property type="molecule type" value="Genomic_DNA"/>
</dbReference>
<dbReference type="PANTHER" id="PTHR13211:SF0">
    <property type="entry name" value="TELOMERASE CAJAL BODY PROTEIN 1"/>
    <property type="match status" value="1"/>
</dbReference>
<accession>A0AAD8CDU6</accession>
<dbReference type="GO" id="GO:0030576">
    <property type="term" value="P:Cajal body organization"/>
    <property type="evidence" value="ECO:0007669"/>
    <property type="project" value="TreeGrafter"/>
</dbReference>
<proteinExistence type="predicted"/>
<keyword evidence="2" id="KW-1185">Reference proteome</keyword>
<dbReference type="Gene3D" id="2.130.10.10">
    <property type="entry name" value="YVTN repeat-like/Quinoprotein amine dehydrogenase"/>
    <property type="match status" value="1"/>
</dbReference>
<sequence length="68" mass="7579">MRRAVSTNQRMYFDLELSGQYLLSGDTEGVVSVWDTTLPPSEGKDPVLQPILQFQAQKDCVNGISLHP</sequence>
<dbReference type="GO" id="GO:0015030">
    <property type="term" value="C:Cajal body"/>
    <property type="evidence" value="ECO:0007669"/>
    <property type="project" value="TreeGrafter"/>
</dbReference>
<gene>
    <name evidence="1" type="ORF">AOXY_G37475</name>
</gene>